<evidence type="ECO:0000256" key="3">
    <source>
        <dbReference type="ARBA" id="ARBA00023082"/>
    </source>
</evidence>
<keyword evidence="2" id="KW-0805">Transcription regulation</keyword>
<dbReference type="InterPro" id="IPR039425">
    <property type="entry name" value="RNA_pol_sigma-70-like"/>
</dbReference>
<dbReference type="Pfam" id="PF08281">
    <property type="entry name" value="Sigma70_r4_2"/>
    <property type="match status" value="1"/>
</dbReference>
<accession>A0ABY3A0N4</accession>
<evidence type="ECO:0000256" key="1">
    <source>
        <dbReference type="ARBA" id="ARBA00010641"/>
    </source>
</evidence>
<reference evidence="7 8" key="1">
    <citation type="submission" date="2019-06" db="EMBL/GenBank/DDBJ databases">
        <title>Pantoea dispersa Assembly.</title>
        <authorList>
            <person name="Wang J."/>
        </authorList>
    </citation>
    <scope>NUCLEOTIDE SEQUENCE [LARGE SCALE GENOMIC DNA]</scope>
    <source>
        <strain evidence="8">bio</strain>
    </source>
</reference>
<evidence type="ECO:0000259" key="6">
    <source>
        <dbReference type="Pfam" id="PF08281"/>
    </source>
</evidence>
<dbReference type="NCBIfam" id="TIGR02937">
    <property type="entry name" value="sigma70-ECF"/>
    <property type="match status" value="1"/>
</dbReference>
<protein>
    <submittedName>
        <fullName evidence="7">Sigma-70 family RNA polymerase sigma factor</fullName>
    </submittedName>
</protein>
<comment type="caution">
    <text evidence="7">The sequence shown here is derived from an EMBL/GenBank/DDBJ whole genome shotgun (WGS) entry which is preliminary data.</text>
</comment>
<dbReference type="PANTHER" id="PTHR43133">
    <property type="entry name" value="RNA POLYMERASE ECF-TYPE SIGMA FACTO"/>
    <property type="match status" value="1"/>
</dbReference>
<dbReference type="Proteomes" id="UP000319715">
    <property type="component" value="Unassembled WGS sequence"/>
</dbReference>
<dbReference type="SUPFAM" id="SSF88946">
    <property type="entry name" value="Sigma2 domain of RNA polymerase sigma factors"/>
    <property type="match status" value="1"/>
</dbReference>
<comment type="similarity">
    <text evidence="1">Belongs to the sigma-70 factor family. ECF subfamily.</text>
</comment>
<evidence type="ECO:0000256" key="4">
    <source>
        <dbReference type="ARBA" id="ARBA00023163"/>
    </source>
</evidence>
<name>A0ABY3A0N4_9GAMM</name>
<dbReference type="InterPro" id="IPR036388">
    <property type="entry name" value="WH-like_DNA-bd_sf"/>
</dbReference>
<dbReference type="CDD" id="cd06171">
    <property type="entry name" value="Sigma70_r4"/>
    <property type="match status" value="1"/>
</dbReference>
<keyword evidence="3" id="KW-0731">Sigma factor</keyword>
<dbReference type="EMBL" id="VICF01000002">
    <property type="protein sequence ID" value="TQC75754.1"/>
    <property type="molecule type" value="Genomic_DNA"/>
</dbReference>
<dbReference type="InterPro" id="IPR007627">
    <property type="entry name" value="RNA_pol_sigma70_r2"/>
</dbReference>
<dbReference type="Pfam" id="PF04542">
    <property type="entry name" value="Sigma70_r2"/>
    <property type="match status" value="1"/>
</dbReference>
<dbReference type="InterPro" id="IPR013325">
    <property type="entry name" value="RNA_pol_sigma_r2"/>
</dbReference>
<organism evidence="7 8">
    <name type="scientific">Pantoea dispersa</name>
    <dbReference type="NCBI Taxonomy" id="59814"/>
    <lineage>
        <taxon>Bacteria</taxon>
        <taxon>Pseudomonadati</taxon>
        <taxon>Pseudomonadota</taxon>
        <taxon>Gammaproteobacteria</taxon>
        <taxon>Enterobacterales</taxon>
        <taxon>Erwiniaceae</taxon>
        <taxon>Pantoea</taxon>
    </lineage>
</organism>
<dbReference type="PANTHER" id="PTHR43133:SF25">
    <property type="entry name" value="RNA POLYMERASE SIGMA FACTOR RFAY-RELATED"/>
    <property type="match status" value="1"/>
</dbReference>
<keyword evidence="4" id="KW-0804">Transcription</keyword>
<dbReference type="SUPFAM" id="SSF88659">
    <property type="entry name" value="Sigma3 and sigma4 domains of RNA polymerase sigma factors"/>
    <property type="match status" value="1"/>
</dbReference>
<feature type="domain" description="RNA polymerase sigma factor 70 region 4 type 2" evidence="6">
    <location>
        <begin position="99"/>
        <end position="150"/>
    </location>
</feature>
<dbReference type="Gene3D" id="1.10.1740.10">
    <property type="match status" value="1"/>
</dbReference>
<feature type="domain" description="RNA polymerase sigma-70 region 2" evidence="5">
    <location>
        <begin position="9"/>
        <end position="73"/>
    </location>
</feature>
<dbReference type="Gene3D" id="1.10.10.10">
    <property type="entry name" value="Winged helix-like DNA-binding domain superfamily/Winged helix DNA-binding domain"/>
    <property type="match status" value="1"/>
</dbReference>
<evidence type="ECO:0000313" key="7">
    <source>
        <dbReference type="EMBL" id="TQC75754.1"/>
    </source>
</evidence>
<evidence type="ECO:0000259" key="5">
    <source>
        <dbReference type="Pfam" id="PF04542"/>
    </source>
</evidence>
<evidence type="ECO:0000313" key="8">
    <source>
        <dbReference type="Proteomes" id="UP000319715"/>
    </source>
</evidence>
<sequence length="167" mass="19099">MSALSDDEIRALLPHLQRFALGLTRERMAAEDLVQNTLVKALDAARDDTRSLRAWLFSILWHQFIDGERRRKRWQAIMTLFSRAEPFAESAEHHAIADEMLALFARLPADSRALLLLVNVEGMRYQEAADTLDIPLGTVMSRLSRARKQLQHMTEGLPAPVTLRRLK</sequence>
<proteinExistence type="inferred from homology"/>
<dbReference type="InterPro" id="IPR013324">
    <property type="entry name" value="RNA_pol_sigma_r3/r4-like"/>
</dbReference>
<keyword evidence="8" id="KW-1185">Reference proteome</keyword>
<evidence type="ECO:0000256" key="2">
    <source>
        <dbReference type="ARBA" id="ARBA00023015"/>
    </source>
</evidence>
<gene>
    <name evidence="7" type="ORF">FK492_07540</name>
</gene>
<dbReference type="InterPro" id="IPR013249">
    <property type="entry name" value="RNA_pol_sigma70_r4_t2"/>
</dbReference>
<dbReference type="InterPro" id="IPR014284">
    <property type="entry name" value="RNA_pol_sigma-70_dom"/>
</dbReference>
<dbReference type="RefSeq" id="WP_058781060.1">
    <property type="nucleotide sequence ID" value="NZ_CP045216.1"/>
</dbReference>